<protein>
    <submittedName>
        <fullName evidence="2">Glycolate oxidase</fullName>
    </submittedName>
</protein>
<feature type="domain" description="Cysteine-rich" evidence="1">
    <location>
        <begin position="67"/>
        <end position="150"/>
    </location>
</feature>
<evidence type="ECO:0000313" key="3">
    <source>
        <dbReference type="Proteomes" id="UP001165168"/>
    </source>
</evidence>
<dbReference type="InterPro" id="IPR004017">
    <property type="entry name" value="Cys_rich_dom"/>
</dbReference>
<sequence>MGAHPLRVGDPGSLWSDHAGLVVYSGRTVVRPQPRRLTAAVSAGGTDAARRDWTRLASPGALMRIALTATCIGDVMFPQAPRATALLLERLGHEVFFPERQACCGQMHVNTGYLDEAVPVVRNHVEAFSPVLDGEWDAIVVPSGSCTGSVRHQQGMVCRRAGLDDLARTADAVAAKTYELSELLVDVLGVTDVGAYFPHRVTYHPTCHSLRMLHVGDKPLRLLRAVEGIDLVELPAAEECCGFGGTFALKNAETSTAMLADKMTHVKATGAEVLTAGDASCLMHIGGGLSRIRAGVRTLHLAEILASTKDTPAPAGVGPSTRGGAR</sequence>
<dbReference type="PANTHER" id="PTHR30296:SF0">
    <property type="entry name" value="LACTATE UTILIZATION PROTEIN A"/>
    <property type="match status" value="1"/>
</dbReference>
<evidence type="ECO:0000259" key="1">
    <source>
        <dbReference type="Pfam" id="PF02754"/>
    </source>
</evidence>
<dbReference type="Pfam" id="PF02754">
    <property type="entry name" value="CCG"/>
    <property type="match status" value="2"/>
</dbReference>
<organism evidence="2 3">
    <name type="scientific">Cellulosimicrobium cellulans</name>
    <name type="common">Arthrobacter luteus</name>
    <dbReference type="NCBI Taxonomy" id="1710"/>
    <lineage>
        <taxon>Bacteria</taxon>
        <taxon>Bacillati</taxon>
        <taxon>Actinomycetota</taxon>
        <taxon>Actinomycetes</taxon>
        <taxon>Micrococcales</taxon>
        <taxon>Promicromonosporaceae</taxon>
        <taxon>Cellulosimicrobium</taxon>
    </lineage>
</organism>
<accession>A0AAV5P6W8</accession>
<gene>
    <name evidence="2" type="ORF">Ccel01_06620</name>
</gene>
<dbReference type="PANTHER" id="PTHR30296">
    <property type="entry name" value="UNCHARACTERIZED PROTEIN YKGE"/>
    <property type="match status" value="1"/>
</dbReference>
<dbReference type="EMBL" id="BSTG01000001">
    <property type="protein sequence ID" value="GLY56060.1"/>
    <property type="molecule type" value="Genomic_DNA"/>
</dbReference>
<dbReference type="GO" id="GO:0016491">
    <property type="term" value="F:oxidoreductase activity"/>
    <property type="evidence" value="ECO:0007669"/>
    <property type="project" value="UniProtKB-ARBA"/>
</dbReference>
<dbReference type="AlphaFoldDB" id="A0AAV5P6W8"/>
<feature type="domain" description="Cysteine-rich" evidence="1">
    <location>
        <begin position="201"/>
        <end position="285"/>
    </location>
</feature>
<dbReference type="Proteomes" id="UP001165168">
    <property type="component" value="Unassembled WGS sequence"/>
</dbReference>
<evidence type="ECO:0000313" key="2">
    <source>
        <dbReference type="EMBL" id="GLY56060.1"/>
    </source>
</evidence>
<proteinExistence type="predicted"/>
<name>A0AAV5P6W8_CELCE</name>
<dbReference type="GO" id="GO:0005829">
    <property type="term" value="C:cytosol"/>
    <property type="evidence" value="ECO:0007669"/>
    <property type="project" value="TreeGrafter"/>
</dbReference>
<comment type="caution">
    <text evidence="2">The sequence shown here is derived from an EMBL/GenBank/DDBJ whole genome shotgun (WGS) entry which is preliminary data.</text>
</comment>
<reference evidence="2" key="1">
    <citation type="submission" date="2023-03" db="EMBL/GenBank/DDBJ databases">
        <title>Cellulosimicrobium cellulans NBRC 103059.</title>
        <authorList>
            <person name="Ichikawa N."/>
            <person name="Sato H."/>
            <person name="Tonouchi N."/>
        </authorList>
    </citation>
    <scope>NUCLEOTIDE SEQUENCE</scope>
    <source>
        <strain evidence="2">NBRC 103059</strain>
    </source>
</reference>